<sequence>MSHVSSAAHPLTHIPQAPGGATTEVGSSHPKKKRGQSKSQQMEMAKDMDTSAALKRMEERLSVHDKKFEAHDLALDELKSRVAQLEFLTKLLWIAMAAMVLLSVVSTLSSVFVTVQFGLKALSYLFMPLVLTFLAALACMSYLGFDVWAIAKQVIDWNIWFFSGEGMIYGAALIFLCVAGILWLGSRTAPNKAGGGVVASNKHKYVVVSDDGARALAVALHRMGEIARDETVRDAKSSPVGDVEGDIRMVQAQTRPTKGGYKHTHISEGTAEHGEEKGTYSANKPSGVAEVGARSLQSHRSVQEMRHRDTGVARLSADAYAQRTDTHAHTAQDASTYRDTDGADYTGDGKGGS</sequence>
<name>A0A0L0FFZ4_9EUKA</name>
<dbReference type="RefSeq" id="XP_014149591.1">
    <property type="nucleotide sequence ID" value="XM_014294116.1"/>
</dbReference>
<feature type="compositionally biased region" description="Basic and acidic residues" evidence="1">
    <location>
        <begin position="324"/>
        <end position="341"/>
    </location>
</feature>
<evidence type="ECO:0000256" key="1">
    <source>
        <dbReference type="SAM" id="MobiDB-lite"/>
    </source>
</evidence>
<feature type="transmembrane region" description="Helical" evidence="2">
    <location>
        <begin position="166"/>
        <end position="185"/>
    </location>
</feature>
<reference evidence="3 4" key="1">
    <citation type="submission" date="2011-02" db="EMBL/GenBank/DDBJ databases">
        <title>The Genome Sequence of Sphaeroforma arctica JP610.</title>
        <authorList>
            <consortium name="The Broad Institute Genome Sequencing Platform"/>
            <person name="Russ C."/>
            <person name="Cuomo C."/>
            <person name="Young S.K."/>
            <person name="Zeng Q."/>
            <person name="Gargeya S."/>
            <person name="Alvarado L."/>
            <person name="Berlin A."/>
            <person name="Chapman S.B."/>
            <person name="Chen Z."/>
            <person name="Freedman E."/>
            <person name="Gellesch M."/>
            <person name="Goldberg J."/>
            <person name="Griggs A."/>
            <person name="Gujja S."/>
            <person name="Heilman E."/>
            <person name="Heiman D."/>
            <person name="Howarth C."/>
            <person name="Mehta T."/>
            <person name="Neiman D."/>
            <person name="Pearson M."/>
            <person name="Roberts A."/>
            <person name="Saif S."/>
            <person name="Shea T."/>
            <person name="Shenoy N."/>
            <person name="Sisk P."/>
            <person name="Stolte C."/>
            <person name="Sykes S."/>
            <person name="White J."/>
            <person name="Yandava C."/>
            <person name="Burger G."/>
            <person name="Gray M.W."/>
            <person name="Holland P.W.H."/>
            <person name="King N."/>
            <person name="Lang F.B.F."/>
            <person name="Roger A.J."/>
            <person name="Ruiz-Trillo I."/>
            <person name="Haas B."/>
            <person name="Nusbaum C."/>
            <person name="Birren B."/>
        </authorList>
    </citation>
    <scope>NUCLEOTIDE SEQUENCE [LARGE SCALE GENOMIC DNA]</scope>
    <source>
        <strain evidence="3 4">JP610</strain>
    </source>
</reference>
<keyword evidence="2" id="KW-1133">Transmembrane helix</keyword>
<protein>
    <submittedName>
        <fullName evidence="3">Uncharacterized protein</fullName>
    </submittedName>
</protein>
<feature type="transmembrane region" description="Helical" evidence="2">
    <location>
        <begin position="91"/>
        <end position="115"/>
    </location>
</feature>
<dbReference type="EMBL" id="KQ243474">
    <property type="protein sequence ID" value="KNC75689.1"/>
    <property type="molecule type" value="Genomic_DNA"/>
</dbReference>
<feature type="region of interest" description="Disordered" evidence="1">
    <location>
        <begin position="1"/>
        <end position="49"/>
    </location>
</feature>
<dbReference type="Proteomes" id="UP000054560">
    <property type="component" value="Unassembled WGS sequence"/>
</dbReference>
<keyword evidence="2" id="KW-0812">Transmembrane</keyword>
<feature type="transmembrane region" description="Helical" evidence="2">
    <location>
        <begin position="121"/>
        <end position="145"/>
    </location>
</feature>
<feature type="compositionally biased region" description="Basic and acidic residues" evidence="1">
    <location>
        <begin position="301"/>
        <end position="311"/>
    </location>
</feature>
<organism evidence="3 4">
    <name type="scientific">Sphaeroforma arctica JP610</name>
    <dbReference type="NCBI Taxonomy" id="667725"/>
    <lineage>
        <taxon>Eukaryota</taxon>
        <taxon>Ichthyosporea</taxon>
        <taxon>Ichthyophonida</taxon>
        <taxon>Sphaeroforma</taxon>
    </lineage>
</organism>
<feature type="region of interest" description="Disordered" evidence="1">
    <location>
        <begin position="255"/>
        <end position="353"/>
    </location>
</feature>
<keyword evidence="2" id="KW-0472">Membrane</keyword>
<evidence type="ECO:0000313" key="4">
    <source>
        <dbReference type="Proteomes" id="UP000054560"/>
    </source>
</evidence>
<keyword evidence="4" id="KW-1185">Reference proteome</keyword>
<gene>
    <name evidence="3" type="ORF">SARC_11793</name>
</gene>
<evidence type="ECO:0000313" key="3">
    <source>
        <dbReference type="EMBL" id="KNC75689.1"/>
    </source>
</evidence>
<evidence type="ECO:0000256" key="2">
    <source>
        <dbReference type="SAM" id="Phobius"/>
    </source>
</evidence>
<dbReference type="AlphaFoldDB" id="A0A0L0FFZ4"/>
<proteinExistence type="predicted"/>
<accession>A0A0L0FFZ4</accession>
<dbReference type="GeneID" id="25912297"/>